<name>A0A8H7P488_9APHY</name>
<evidence type="ECO:0008006" key="6">
    <source>
        <dbReference type="Google" id="ProtNLM"/>
    </source>
</evidence>
<evidence type="ECO:0000256" key="1">
    <source>
        <dbReference type="ARBA" id="ARBA00022801"/>
    </source>
</evidence>
<evidence type="ECO:0000313" key="4">
    <source>
        <dbReference type="EMBL" id="KAF9815624.1"/>
    </source>
</evidence>
<reference evidence="4" key="2">
    <citation type="journal article" name="Front. Microbiol.">
        <title>Degradative Capacity of Two Strains of Rhodonia placenta: From Phenotype to Genotype.</title>
        <authorList>
            <person name="Kolle M."/>
            <person name="Horta M.A.C."/>
            <person name="Nowrousian M."/>
            <person name="Ohm R.A."/>
            <person name="Benz J.P."/>
            <person name="Pilgard A."/>
        </authorList>
    </citation>
    <scope>NUCLEOTIDE SEQUENCE</scope>
    <source>
        <strain evidence="4">FPRL280</strain>
    </source>
</reference>
<reference evidence="4" key="1">
    <citation type="submission" date="2020-11" db="EMBL/GenBank/DDBJ databases">
        <authorList>
            <person name="Koelle M."/>
            <person name="Horta M.A.C."/>
            <person name="Nowrousian M."/>
            <person name="Ohm R.A."/>
            <person name="Benz P."/>
            <person name="Pilgard A."/>
        </authorList>
    </citation>
    <scope>NUCLEOTIDE SEQUENCE</scope>
    <source>
        <strain evidence="4">FPRL280</strain>
    </source>
</reference>
<gene>
    <name evidence="4" type="ORF">IEO21_04484</name>
</gene>
<dbReference type="InterPro" id="IPR029052">
    <property type="entry name" value="Metallo-depent_PP-like"/>
</dbReference>
<dbReference type="SUPFAM" id="SSF56300">
    <property type="entry name" value="Metallo-dependent phosphatases"/>
    <property type="match status" value="1"/>
</dbReference>
<feature type="chain" id="PRO_5034226312" description="Calcineurin-like phosphoesterase domain-containing protein" evidence="3">
    <location>
        <begin position="21"/>
        <end position="603"/>
    </location>
</feature>
<dbReference type="Proteomes" id="UP000639403">
    <property type="component" value="Unassembled WGS sequence"/>
</dbReference>
<keyword evidence="1" id="KW-0378">Hydrolase</keyword>
<dbReference type="AlphaFoldDB" id="A0A8H7P488"/>
<accession>A0A8H7P488</accession>
<dbReference type="GO" id="GO:0005615">
    <property type="term" value="C:extracellular space"/>
    <property type="evidence" value="ECO:0007669"/>
    <property type="project" value="TreeGrafter"/>
</dbReference>
<dbReference type="GO" id="GO:0008081">
    <property type="term" value="F:phosphoric diester hydrolase activity"/>
    <property type="evidence" value="ECO:0007669"/>
    <property type="project" value="TreeGrafter"/>
</dbReference>
<evidence type="ECO:0000256" key="3">
    <source>
        <dbReference type="SAM" id="SignalP"/>
    </source>
</evidence>
<comment type="caution">
    <text evidence="4">The sequence shown here is derived from an EMBL/GenBank/DDBJ whole genome shotgun (WGS) entry which is preliminary data.</text>
</comment>
<dbReference type="EMBL" id="JADOXO010000067">
    <property type="protein sequence ID" value="KAF9815624.1"/>
    <property type="molecule type" value="Genomic_DNA"/>
</dbReference>
<protein>
    <recommendedName>
        <fullName evidence="6">Calcineurin-like phosphoesterase domain-containing protein</fullName>
    </recommendedName>
</protein>
<keyword evidence="2" id="KW-0325">Glycoprotein</keyword>
<keyword evidence="3" id="KW-0732">Signal</keyword>
<feature type="signal peptide" evidence="3">
    <location>
        <begin position="1"/>
        <end position="20"/>
    </location>
</feature>
<dbReference type="PANTHER" id="PTHR10340:SF27">
    <property type="entry name" value="ACL091CP"/>
    <property type="match status" value="1"/>
</dbReference>
<organism evidence="4 5">
    <name type="scientific">Rhodonia placenta</name>
    <dbReference type="NCBI Taxonomy" id="104341"/>
    <lineage>
        <taxon>Eukaryota</taxon>
        <taxon>Fungi</taxon>
        <taxon>Dikarya</taxon>
        <taxon>Basidiomycota</taxon>
        <taxon>Agaricomycotina</taxon>
        <taxon>Agaricomycetes</taxon>
        <taxon>Polyporales</taxon>
        <taxon>Adustoporiaceae</taxon>
        <taxon>Rhodonia</taxon>
    </lineage>
</organism>
<evidence type="ECO:0000313" key="5">
    <source>
        <dbReference type="Proteomes" id="UP000639403"/>
    </source>
</evidence>
<dbReference type="PANTHER" id="PTHR10340">
    <property type="entry name" value="SPHINGOMYELIN PHOSPHODIESTERASE"/>
    <property type="match status" value="1"/>
</dbReference>
<sequence>MSRSLLTTACIAMLVWVADGQSDHISGLGPSAYTIPGLFPTSVYQSYYNDPTATSVEPQPVISDPVTHETYPYWLSNPETIPQYDTYETHPLPPVASPEQLLDAAFTQVLSIAANPVFGNDTCARCQASLEVAKFLALTVPELVPQLAVRLCEQFNFTTDSMPTCALAYGRATLGAFYTQVAAYADVGGYDGQAFCATFFSLCPIPPTSPLDLTNWFAKPKPDPLPPPKQPTGERLKVLHVSDLHIDPRYTIGAEANCSQFFCCRPQGFDISPDQVVFPAPRYGSYLCDVPLPTMVGVMKAIPILTGTEGTGFDFTIFTGDLVSHDPENELSKVYTVYTEVIILAQNSPYDIPGNLSSQFNWNYDHLAALWELEEWISPETAQQARTHYAAYAVQRQDGLRIITLNTDMCKWQNFYNYINLVSSDNSGMLRFLTDELQEAEDAGDRELSTADLISHSVDRFSPHVIAGIFFGHTHEDQMTLDDMQPGATCVHQIFYANNGTVMTKETAQMVSWTFEILDSYTWFADVNSFPELDGQTEFGPTYKFEYSARETYGSSVSGWGPNDPLNATWWHLVTEAMENDTSLVTVSYSTDIVPWTRPMKTP</sequence>
<proteinExistence type="predicted"/>
<evidence type="ECO:0000256" key="2">
    <source>
        <dbReference type="ARBA" id="ARBA00023180"/>
    </source>
</evidence>